<organism evidence="1 2">
    <name type="scientific">Panagrolaimus sp. PS1159</name>
    <dbReference type="NCBI Taxonomy" id="55785"/>
    <lineage>
        <taxon>Eukaryota</taxon>
        <taxon>Metazoa</taxon>
        <taxon>Ecdysozoa</taxon>
        <taxon>Nematoda</taxon>
        <taxon>Chromadorea</taxon>
        <taxon>Rhabditida</taxon>
        <taxon>Tylenchina</taxon>
        <taxon>Panagrolaimomorpha</taxon>
        <taxon>Panagrolaimoidea</taxon>
        <taxon>Panagrolaimidae</taxon>
        <taxon>Panagrolaimus</taxon>
    </lineage>
</organism>
<evidence type="ECO:0000313" key="1">
    <source>
        <dbReference type="Proteomes" id="UP000887580"/>
    </source>
</evidence>
<protein>
    <submittedName>
        <fullName evidence="2">Uncharacterized protein</fullName>
    </submittedName>
</protein>
<sequence length="303" mass="32722">MYPESMDAELELVWDNGYAIIIKGAQQSGNSRAASDDFAQIKISDVSQDPLHSNGCAYRGRGSGRDGVDTFADSFFMASELLPNGTLLNHGRKLFAINFPVSDDEIQEDDDKSHIDFEILWENKVDGSIVEETKRSHSFEIEVIQSTLENNNHHALAVPIGGFIALGSFGHFADNNQDSSAFGSSSGGRGGYSNGRGAGFIYDDNNQEGASRGGREDFGSFGQSNEENSVFGSTHAPGGFNQNGVGGRTCYKCQKNRHTARERLNVESAHGNAEAGTEGGNTQQNNRADGETLPERALQNFIP</sequence>
<evidence type="ECO:0000313" key="2">
    <source>
        <dbReference type="WBParaSite" id="PS1159_v2.g2754.t1"/>
    </source>
</evidence>
<dbReference type="Proteomes" id="UP000887580">
    <property type="component" value="Unplaced"/>
</dbReference>
<dbReference type="WBParaSite" id="PS1159_v2.g2754.t1">
    <property type="protein sequence ID" value="PS1159_v2.g2754.t1"/>
    <property type="gene ID" value="PS1159_v2.g2754"/>
</dbReference>
<name>A0AC35G8X9_9BILA</name>
<accession>A0AC35G8X9</accession>
<proteinExistence type="predicted"/>
<reference evidence="2" key="1">
    <citation type="submission" date="2022-11" db="UniProtKB">
        <authorList>
            <consortium name="WormBaseParasite"/>
        </authorList>
    </citation>
    <scope>IDENTIFICATION</scope>
</reference>